<evidence type="ECO:0000256" key="2">
    <source>
        <dbReference type="ARBA" id="ARBA00009298"/>
    </source>
</evidence>
<protein>
    <submittedName>
        <fullName evidence="9">MgtC/SapB family protein</fullName>
    </submittedName>
</protein>
<evidence type="ECO:0000256" key="6">
    <source>
        <dbReference type="ARBA" id="ARBA00023136"/>
    </source>
</evidence>
<feature type="transmembrane region" description="Helical" evidence="7">
    <location>
        <begin position="37"/>
        <end position="57"/>
    </location>
</feature>
<evidence type="ECO:0000256" key="4">
    <source>
        <dbReference type="ARBA" id="ARBA00022692"/>
    </source>
</evidence>
<gene>
    <name evidence="9" type="ORF">IAA72_01440</name>
</gene>
<dbReference type="Pfam" id="PF02308">
    <property type="entry name" value="MgtC"/>
    <property type="match status" value="1"/>
</dbReference>
<keyword evidence="3" id="KW-1003">Cell membrane</keyword>
<dbReference type="InterPro" id="IPR003416">
    <property type="entry name" value="MgtC/SapB/SrpB/YhiD_fam"/>
</dbReference>
<reference evidence="9" key="1">
    <citation type="submission" date="2020-10" db="EMBL/GenBank/DDBJ databases">
        <authorList>
            <person name="Gilroy R."/>
        </authorList>
    </citation>
    <scope>NUCLEOTIDE SEQUENCE</scope>
    <source>
        <strain evidence="9">14700</strain>
    </source>
</reference>
<evidence type="ECO:0000256" key="1">
    <source>
        <dbReference type="ARBA" id="ARBA00004651"/>
    </source>
</evidence>
<dbReference type="PANTHER" id="PTHR33778:SF1">
    <property type="entry name" value="MAGNESIUM TRANSPORTER YHID-RELATED"/>
    <property type="match status" value="1"/>
</dbReference>
<name>A0A9D9I9F1_9SPIO</name>
<dbReference type="EMBL" id="JADIMF010000020">
    <property type="protein sequence ID" value="MBO8468434.1"/>
    <property type="molecule type" value="Genomic_DNA"/>
</dbReference>
<evidence type="ECO:0000313" key="10">
    <source>
        <dbReference type="Proteomes" id="UP000810292"/>
    </source>
</evidence>
<proteinExistence type="inferred from homology"/>
<comment type="similarity">
    <text evidence="2">Belongs to the MgtC/SapB family.</text>
</comment>
<dbReference type="AlphaFoldDB" id="A0A9D9I9F1"/>
<organism evidence="9 10">
    <name type="scientific">Candidatus Ornithospirochaeta stercoravium</name>
    <dbReference type="NCBI Taxonomy" id="2840897"/>
    <lineage>
        <taxon>Bacteria</taxon>
        <taxon>Pseudomonadati</taxon>
        <taxon>Spirochaetota</taxon>
        <taxon>Spirochaetia</taxon>
        <taxon>Spirochaetales</taxon>
        <taxon>Spirochaetaceae</taxon>
        <taxon>Spirochaetaceae incertae sedis</taxon>
        <taxon>Candidatus Ornithospirochaeta</taxon>
    </lineage>
</organism>
<feature type="transmembrane region" description="Helical" evidence="7">
    <location>
        <begin position="69"/>
        <end position="90"/>
    </location>
</feature>
<keyword evidence="5 7" id="KW-1133">Transmembrane helix</keyword>
<evidence type="ECO:0000256" key="5">
    <source>
        <dbReference type="ARBA" id="ARBA00022989"/>
    </source>
</evidence>
<keyword evidence="6 7" id="KW-0472">Membrane</keyword>
<comment type="caution">
    <text evidence="9">The sequence shown here is derived from an EMBL/GenBank/DDBJ whole genome shotgun (WGS) entry which is preliminary data.</text>
</comment>
<sequence>MLSLEAEYVLRLLAAVLCGAIIGIERERRLKSAGIRTHIIVALASSLMMMVSKYGFFDVLAYDSISVDASRIAAGVVTAIGFLGGGVIMFRHDTSAIGLTTAAGLWATVGVGIAMGAGMYALGFTSTILMYVVQIILHSHHLSMMSETAGEFTVDFGKTKLSVDEIKARMKQDGISVRSIKIQKSQDKLTAVFYISYREKKNHDALSKLMAYEFSDDVTLYTFS</sequence>
<evidence type="ECO:0000259" key="8">
    <source>
        <dbReference type="Pfam" id="PF02308"/>
    </source>
</evidence>
<dbReference type="GO" id="GO:0005886">
    <property type="term" value="C:plasma membrane"/>
    <property type="evidence" value="ECO:0007669"/>
    <property type="project" value="UniProtKB-SubCell"/>
</dbReference>
<reference evidence="9" key="2">
    <citation type="journal article" date="2021" name="PeerJ">
        <title>Extensive microbial diversity within the chicken gut microbiome revealed by metagenomics and culture.</title>
        <authorList>
            <person name="Gilroy R."/>
            <person name="Ravi A."/>
            <person name="Getino M."/>
            <person name="Pursley I."/>
            <person name="Horton D.L."/>
            <person name="Alikhan N.F."/>
            <person name="Baker D."/>
            <person name="Gharbi K."/>
            <person name="Hall N."/>
            <person name="Watson M."/>
            <person name="Adriaenssens E.M."/>
            <person name="Foster-Nyarko E."/>
            <person name="Jarju S."/>
            <person name="Secka A."/>
            <person name="Antonio M."/>
            <person name="Oren A."/>
            <person name="Chaudhuri R.R."/>
            <person name="La Ragione R."/>
            <person name="Hildebrand F."/>
            <person name="Pallen M.J."/>
        </authorList>
    </citation>
    <scope>NUCLEOTIDE SEQUENCE</scope>
    <source>
        <strain evidence="9">14700</strain>
    </source>
</reference>
<evidence type="ECO:0000256" key="7">
    <source>
        <dbReference type="SAM" id="Phobius"/>
    </source>
</evidence>
<feature type="domain" description="MgtC/SapB/SrpB/YhiD N-terminal" evidence="8">
    <location>
        <begin position="12"/>
        <end position="139"/>
    </location>
</feature>
<dbReference type="InterPro" id="IPR049177">
    <property type="entry name" value="MgtC_SapB_SrpB_YhiD_N"/>
</dbReference>
<comment type="subcellular location">
    <subcellularLocation>
        <location evidence="1">Cell membrane</location>
        <topology evidence="1">Multi-pass membrane protein</topology>
    </subcellularLocation>
</comment>
<keyword evidence="4 7" id="KW-0812">Transmembrane</keyword>
<dbReference type="PANTHER" id="PTHR33778">
    <property type="entry name" value="PROTEIN MGTC"/>
    <property type="match status" value="1"/>
</dbReference>
<dbReference type="PRINTS" id="PR01837">
    <property type="entry name" value="MGTCSAPBPROT"/>
</dbReference>
<feature type="transmembrane region" description="Helical" evidence="7">
    <location>
        <begin position="6"/>
        <end position="25"/>
    </location>
</feature>
<feature type="transmembrane region" description="Helical" evidence="7">
    <location>
        <begin position="97"/>
        <end position="114"/>
    </location>
</feature>
<dbReference type="Proteomes" id="UP000810292">
    <property type="component" value="Unassembled WGS sequence"/>
</dbReference>
<evidence type="ECO:0000313" key="9">
    <source>
        <dbReference type="EMBL" id="MBO8468434.1"/>
    </source>
</evidence>
<evidence type="ECO:0000256" key="3">
    <source>
        <dbReference type="ARBA" id="ARBA00022475"/>
    </source>
</evidence>
<accession>A0A9D9I9F1</accession>